<dbReference type="OrthoDB" id="9985428at2759"/>
<organism evidence="2 3">
    <name type="scientific">Athelia psychrophila</name>
    <dbReference type="NCBI Taxonomy" id="1759441"/>
    <lineage>
        <taxon>Eukaryota</taxon>
        <taxon>Fungi</taxon>
        <taxon>Dikarya</taxon>
        <taxon>Basidiomycota</taxon>
        <taxon>Agaricomycotina</taxon>
        <taxon>Agaricomycetes</taxon>
        <taxon>Agaricomycetidae</taxon>
        <taxon>Atheliales</taxon>
        <taxon>Atheliaceae</taxon>
        <taxon>Athelia</taxon>
    </lineage>
</organism>
<dbReference type="SUPFAM" id="SSF52949">
    <property type="entry name" value="Macro domain-like"/>
    <property type="match status" value="1"/>
</dbReference>
<evidence type="ECO:0000313" key="3">
    <source>
        <dbReference type="Proteomes" id="UP000076532"/>
    </source>
</evidence>
<feature type="domain" description="Microbial-type PARG catalytic" evidence="1">
    <location>
        <begin position="42"/>
        <end position="135"/>
    </location>
</feature>
<dbReference type="InterPro" id="IPR019261">
    <property type="entry name" value="PARG_cat_microbial"/>
</dbReference>
<dbReference type="PANTHER" id="PTHR35596">
    <property type="entry name" value="DUF2263 DOMAIN-CONTAINING PROTEIN"/>
    <property type="match status" value="1"/>
</dbReference>
<sequence>MSRTERARLAKETINKVIPALLLSYPLARAGVNRTQLLHDIPPAPSSKPHKPIIRVIASDTLDAARAIHASHPSDRIAVLSMASPLRPGGGVLTGATSQEESLCIRSTLLLSLRDEYYRLPEDAVIFSPDILVFRAQDLEPLPKSGRFFVDVISCAALRFPEVEGGRYALEADREAMMIKMRLILRAAVSKGCTKLVLGAVGCGAYANPTAEVAELFMRVICGNPKRKIEETWNGIDEIVFAIKGGKDTLEIFSRVFVEVNGQQV</sequence>
<dbReference type="STRING" id="436010.A0A166R6F5"/>
<dbReference type="EMBL" id="KV417506">
    <property type="protein sequence ID" value="KZP27954.1"/>
    <property type="molecule type" value="Genomic_DNA"/>
</dbReference>
<dbReference type="PANTHER" id="PTHR35596:SF1">
    <property type="entry name" value="MICROBIAL-TYPE PARG CATALYTIC DOMAIN-CONTAINING PROTEIN"/>
    <property type="match status" value="1"/>
</dbReference>
<reference evidence="2 3" key="1">
    <citation type="journal article" date="2016" name="Mol. Biol. Evol.">
        <title>Comparative Genomics of Early-Diverging Mushroom-Forming Fungi Provides Insights into the Origins of Lignocellulose Decay Capabilities.</title>
        <authorList>
            <person name="Nagy L.G."/>
            <person name="Riley R."/>
            <person name="Tritt A."/>
            <person name="Adam C."/>
            <person name="Daum C."/>
            <person name="Floudas D."/>
            <person name="Sun H."/>
            <person name="Yadav J.S."/>
            <person name="Pangilinan J."/>
            <person name="Larsson K.H."/>
            <person name="Matsuura K."/>
            <person name="Barry K."/>
            <person name="Labutti K."/>
            <person name="Kuo R."/>
            <person name="Ohm R.A."/>
            <person name="Bhattacharya S.S."/>
            <person name="Shirouzu T."/>
            <person name="Yoshinaga Y."/>
            <person name="Martin F.M."/>
            <person name="Grigoriev I.V."/>
            <person name="Hibbett D.S."/>
        </authorList>
    </citation>
    <scope>NUCLEOTIDE SEQUENCE [LARGE SCALE GENOMIC DNA]</scope>
    <source>
        <strain evidence="2 3">CBS 109695</strain>
    </source>
</reference>
<evidence type="ECO:0000313" key="2">
    <source>
        <dbReference type="EMBL" id="KZP27954.1"/>
    </source>
</evidence>
<gene>
    <name evidence="2" type="ORF">FIBSPDRAFT_908801</name>
</gene>
<dbReference type="AlphaFoldDB" id="A0A166R6F5"/>
<evidence type="ECO:0000259" key="1">
    <source>
        <dbReference type="Pfam" id="PF10021"/>
    </source>
</evidence>
<dbReference type="NCBIfam" id="TIGR02452">
    <property type="entry name" value="TIGR02452 family protein"/>
    <property type="match status" value="1"/>
</dbReference>
<name>A0A166R6F5_9AGAM</name>
<dbReference type="InterPro" id="IPR012664">
    <property type="entry name" value="CHP02452"/>
</dbReference>
<dbReference type="Gene3D" id="3.40.220.10">
    <property type="entry name" value="Leucine Aminopeptidase, subunit E, domain 1"/>
    <property type="match status" value="1"/>
</dbReference>
<keyword evidence="3" id="KW-1185">Reference proteome</keyword>
<proteinExistence type="predicted"/>
<dbReference type="InterPro" id="IPR043472">
    <property type="entry name" value="Macro_dom-like"/>
</dbReference>
<dbReference type="Pfam" id="PF10021">
    <property type="entry name" value="PARG_cat_microb"/>
    <property type="match status" value="1"/>
</dbReference>
<accession>A0A166R6F5</accession>
<dbReference type="Proteomes" id="UP000076532">
    <property type="component" value="Unassembled WGS sequence"/>
</dbReference>
<protein>
    <recommendedName>
        <fullName evidence="1">Microbial-type PARG catalytic domain-containing protein</fullName>
    </recommendedName>
</protein>